<feature type="region of interest" description="Disordered" evidence="1">
    <location>
        <begin position="66"/>
        <end position="96"/>
    </location>
</feature>
<reference evidence="2" key="1">
    <citation type="submission" date="2017-07" db="EMBL/GenBank/DDBJ databases">
        <title>Complete Sequence of plasmid pCTXM-2269.</title>
        <authorList>
            <person name="Li M."/>
            <person name="Li F."/>
            <person name="Pei G."/>
            <person name="Tong Y."/>
        </authorList>
    </citation>
    <scope>NUCLEOTIDE SEQUENCE</scope>
    <source>
        <strain evidence="2">2269</strain>
        <plasmid evidence="2">pCTXM-2269</plasmid>
    </source>
</reference>
<organism evidence="2">
    <name type="scientific">Escherichia coli</name>
    <dbReference type="NCBI Taxonomy" id="562"/>
    <lineage>
        <taxon>Bacteria</taxon>
        <taxon>Pseudomonadati</taxon>
        <taxon>Pseudomonadota</taxon>
        <taxon>Gammaproteobacteria</taxon>
        <taxon>Enterobacterales</taxon>
        <taxon>Enterobacteriaceae</taxon>
        <taxon>Escherichia</taxon>
    </lineage>
</organism>
<name>A0A286N1Y8_ECOLX</name>
<proteinExistence type="predicted"/>
<protein>
    <submittedName>
        <fullName evidence="2">Uncharacterized protein</fullName>
    </submittedName>
</protein>
<dbReference type="AlphaFoldDB" id="A0A286N1Y8"/>
<keyword evidence="2" id="KW-0614">Plasmid</keyword>
<dbReference type="EMBL" id="MF535908">
    <property type="protein sequence ID" value="ASX98017.1"/>
    <property type="molecule type" value="Genomic_DNA"/>
</dbReference>
<accession>A0A286N1Y8</accession>
<sequence length="96" mass="10228">MQPLIGFIAGDGAPGTVTETDEIWRVGEDEIDSIARKRAITRTQSPRIKRDITALLLLQRAPGGHPCGARSPLPVGCSPRPVTGQADRGIPQPSSF</sequence>
<evidence type="ECO:0000256" key="1">
    <source>
        <dbReference type="SAM" id="MobiDB-lite"/>
    </source>
</evidence>
<geneLocation type="plasmid" evidence="2">
    <name>pCTXM-2269</name>
</geneLocation>
<evidence type="ECO:0000313" key="2">
    <source>
        <dbReference type="EMBL" id="ASX98017.1"/>
    </source>
</evidence>